<feature type="non-terminal residue" evidence="1">
    <location>
        <position position="79"/>
    </location>
</feature>
<protein>
    <submittedName>
        <fullName evidence="1">Uncharacterized protein</fullName>
    </submittedName>
</protein>
<evidence type="ECO:0000313" key="1">
    <source>
        <dbReference type="EMBL" id="KAJ7662414.1"/>
    </source>
</evidence>
<proteinExistence type="predicted"/>
<comment type="caution">
    <text evidence="1">The sequence shown here is derived from an EMBL/GenBank/DDBJ whole genome shotgun (WGS) entry which is preliminary data.</text>
</comment>
<dbReference type="EMBL" id="JARKIE010000241">
    <property type="protein sequence ID" value="KAJ7662414.1"/>
    <property type="molecule type" value="Genomic_DNA"/>
</dbReference>
<accession>A0AAD7G311</accession>
<feature type="non-terminal residue" evidence="1">
    <location>
        <position position="1"/>
    </location>
</feature>
<dbReference type="Proteomes" id="UP001221757">
    <property type="component" value="Unassembled WGS sequence"/>
</dbReference>
<reference evidence="1" key="1">
    <citation type="submission" date="2023-03" db="EMBL/GenBank/DDBJ databases">
        <title>Massive genome expansion in bonnet fungi (Mycena s.s.) driven by repeated elements and novel gene families across ecological guilds.</title>
        <authorList>
            <consortium name="Lawrence Berkeley National Laboratory"/>
            <person name="Harder C.B."/>
            <person name="Miyauchi S."/>
            <person name="Viragh M."/>
            <person name="Kuo A."/>
            <person name="Thoen E."/>
            <person name="Andreopoulos B."/>
            <person name="Lu D."/>
            <person name="Skrede I."/>
            <person name="Drula E."/>
            <person name="Henrissat B."/>
            <person name="Morin E."/>
            <person name="Kohler A."/>
            <person name="Barry K."/>
            <person name="LaButti K."/>
            <person name="Morin E."/>
            <person name="Salamov A."/>
            <person name="Lipzen A."/>
            <person name="Mereny Z."/>
            <person name="Hegedus B."/>
            <person name="Baldrian P."/>
            <person name="Stursova M."/>
            <person name="Weitz H."/>
            <person name="Taylor A."/>
            <person name="Grigoriev I.V."/>
            <person name="Nagy L.G."/>
            <person name="Martin F."/>
            <person name="Kauserud H."/>
        </authorList>
    </citation>
    <scope>NUCLEOTIDE SEQUENCE</scope>
    <source>
        <strain evidence="1">CBHHK067</strain>
    </source>
</reference>
<evidence type="ECO:0000313" key="2">
    <source>
        <dbReference type="Proteomes" id="UP001221757"/>
    </source>
</evidence>
<keyword evidence="2" id="KW-1185">Reference proteome</keyword>
<dbReference type="AlphaFoldDB" id="A0AAD7G311"/>
<sequence length="79" mass="8964">KCLQCNHGTQTVADILVISERKTTLFRQPHLLNPSGIGRKNCGCPICRRDRIEYGCENPRECIEAAKILLECIQPKWSP</sequence>
<name>A0AAD7G311_MYCRO</name>
<organism evidence="1 2">
    <name type="scientific">Mycena rosella</name>
    <name type="common">Pink bonnet</name>
    <name type="synonym">Agaricus rosellus</name>
    <dbReference type="NCBI Taxonomy" id="1033263"/>
    <lineage>
        <taxon>Eukaryota</taxon>
        <taxon>Fungi</taxon>
        <taxon>Dikarya</taxon>
        <taxon>Basidiomycota</taxon>
        <taxon>Agaricomycotina</taxon>
        <taxon>Agaricomycetes</taxon>
        <taxon>Agaricomycetidae</taxon>
        <taxon>Agaricales</taxon>
        <taxon>Marasmiineae</taxon>
        <taxon>Mycenaceae</taxon>
        <taxon>Mycena</taxon>
    </lineage>
</organism>
<gene>
    <name evidence="1" type="ORF">B0H17DRAFT_853315</name>
</gene>